<evidence type="ECO:0000313" key="17">
    <source>
        <dbReference type="EMBL" id="CAF1405810.1"/>
    </source>
</evidence>
<dbReference type="FunFam" id="3.30.70.870:FF:000002">
    <property type="entry name" value="Translation elongation factor 2"/>
    <property type="match status" value="1"/>
</dbReference>
<dbReference type="InterPro" id="IPR014721">
    <property type="entry name" value="Ribsml_uS5_D2-typ_fold_subgr"/>
</dbReference>
<dbReference type="SUPFAM" id="SSF54211">
    <property type="entry name" value="Ribosomal protein S5 domain 2-like"/>
    <property type="match status" value="1"/>
</dbReference>
<name>A0A819PB75_9BILA</name>
<evidence type="ECO:0000256" key="1">
    <source>
        <dbReference type="ARBA" id="ARBA00004141"/>
    </source>
</evidence>
<dbReference type="Pfam" id="PF03144">
    <property type="entry name" value="GTP_EFTU_D2"/>
    <property type="match status" value="1"/>
</dbReference>
<dbReference type="InterPro" id="IPR003593">
    <property type="entry name" value="AAA+_ATPase"/>
</dbReference>
<evidence type="ECO:0000313" key="18">
    <source>
        <dbReference type="EMBL" id="CAF4007766.1"/>
    </source>
</evidence>
<dbReference type="InterPro" id="IPR013525">
    <property type="entry name" value="ABC2_TM"/>
</dbReference>
<keyword evidence="3" id="KW-0813">Transport</keyword>
<proteinExistence type="predicted"/>
<dbReference type="PROSITE" id="PS51722">
    <property type="entry name" value="G_TR_2"/>
    <property type="match status" value="1"/>
</dbReference>
<dbReference type="GO" id="GO:0005524">
    <property type="term" value="F:ATP binding"/>
    <property type="evidence" value="ECO:0007669"/>
    <property type="project" value="UniProtKB-KW"/>
</dbReference>
<evidence type="ECO:0000256" key="7">
    <source>
        <dbReference type="ARBA" id="ARBA00022768"/>
    </source>
</evidence>
<dbReference type="CDD" id="cd16261">
    <property type="entry name" value="EF2_snRNP_III"/>
    <property type="match status" value="1"/>
</dbReference>
<dbReference type="FunFam" id="2.40.30.10:FF:000010">
    <property type="entry name" value="Translation elongation factor 2"/>
    <property type="match status" value="1"/>
</dbReference>
<dbReference type="SMART" id="SM00382">
    <property type="entry name" value="AAA"/>
    <property type="match status" value="1"/>
</dbReference>
<dbReference type="InterPro" id="IPR005225">
    <property type="entry name" value="Small_GTP-bd"/>
</dbReference>
<dbReference type="InterPro" id="IPR017871">
    <property type="entry name" value="ABC_transporter-like_CS"/>
</dbReference>
<keyword evidence="12 14" id="KW-0472">Membrane</keyword>
<keyword evidence="8" id="KW-0067">ATP-binding</keyword>
<dbReference type="OrthoDB" id="364892at2759"/>
<dbReference type="CDD" id="cd04096">
    <property type="entry name" value="eEF2_snRNP_like_C"/>
    <property type="match status" value="1"/>
</dbReference>
<dbReference type="FunFam" id="3.40.50.300:FF:000058">
    <property type="entry name" value="Translation elongation factor 2"/>
    <property type="match status" value="1"/>
</dbReference>
<keyword evidence="9" id="KW-0648">Protein biosynthesis</keyword>
<dbReference type="EMBL" id="CAJOAY010003188">
    <property type="protein sequence ID" value="CAF4007766.1"/>
    <property type="molecule type" value="Genomic_DNA"/>
</dbReference>
<dbReference type="InterPro" id="IPR000795">
    <property type="entry name" value="T_Tr_GTP-bd_dom"/>
</dbReference>
<dbReference type="SUPFAM" id="SSF50447">
    <property type="entry name" value="Translation proteins"/>
    <property type="match status" value="1"/>
</dbReference>
<evidence type="ECO:0000256" key="4">
    <source>
        <dbReference type="ARBA" id="ARBA00022490"/>
    </source>
</evidence>
<dbReference type="PROSITE" id="PS00211">
    <property type="entry name" value="ABC_TRANSPORTER_1"/>
    <property type="match status" value="1"/>
</dbReference>
<dbReference type="Pfam" id="PF03764">
    <property type="entry name" value="EFG_IV"/>
    <property type="match status" value="1"/>
</dbReference>
<dbReference type="PROSITE" id="PS50893">
    <property type="entry name" value="ABC_TRANSPORTER_2"/>
    <property type="match status" value="1"/>
</dbReference>
<dbReference type="SMART" id="SM00889">
    <property type="entry name" value="EFG_IV"/>
    <property type="match status" value="1"/>
</dbReference>
<dbReference type="Gene3D" id="3.30.70.870">
    <property type="entry name" value="Elongation Factor G (Translational Gtpase), domain 3"/>
    <property type="match status" value="1"/>
</dbReference>
<dbReference type="Pfam" id="PF00009">
    <property type="entry name" value="GTP_EFTU"/>
    <property type="match status" value="1"/>
</dbReference>
<dbReference type="SUPFAM" id="SSF54980">
    <property type="entry name" value="EF-G C-terminal domain-like"/>
    <property type="match status" value="2"/>
</dbReference>
<dbReference type="SMART" id="SM00838">
    <property type="entry name" value="EFG_C"/>
    <property type="match status" value="1"/>
</dbReference>
<protein>
    <submittedName>
        <fullName evidence="18">Uncharacterized protein</fullName>
    </submittedName>
</protein>
<dbReference type="Gene3D" id="3.30.70.240">
    <property type="match status" value="1"/>
</dbReference>
<evidence type="ECO:0000256" key="2">
    <source>
        <dbReference type="ARBA" id="ARBA00004496"/>
    </source>
</evidence>
<feature type="transmembrane region" description="Helical" evidence="14">
    <location>
        <begin position="485"/>
        <end position="511"/>
    </location>
</feature>
<feature type="transmembrane region" description="Helical" evidence="14">
    <location>
        <begin position="445"/>
        <end position="465"/>
    </location>
</feature>
<evidence type="ECO:0000256" key="14">
    <source>
        <dbReference type="SAM" id="Phobius"/>
    </source>
</evidence>
<keyword evidence="4" id="KW-0963">Cytoplasm</keyword>
<keyword evidence="11" id="KW-0342">GTP-binding</keyword>
<feature type="transmembrane region" description="Helical" evidence="14">
    <location>
        <begin position="410"/>
        <end position="433"/>
    </location>
</feature>
<dbReference type="GO" id="GO:0005525">
    <property type="term" value="F:GTP binding"/>
    <property type="evidence" value="ECO:0007669"/>
    <property type="project" value="UniProtKB-KW"/>
</dbReference>
<evidence type="ECO:0000256" key="10">
    <source>
        <dbReference type="ARBA" id="ARBA00022989"/>
    </source>
</evidence>
<comment type="caution">
    <text evidence="18">The sequence shown here is derived from an EMBL/GenBank/DDBJ whole genome shotgun (WGS) entry which is preliminary data.</text>
</comment>
<keyword evidence="6" id="KW-0547">Nucleotide-binding</keyword>
<dbReference type="CDD" id="cd01681">
    <property type="entry name" value="aeEF2_snRNP_like_IV"/>
    <property type="match status" value="1"/>
</dbReference>
<dbReference type="InterPro" id="IPR005517">
    <property type="entry name" value="Transl_elong_EFG/EF2_IV"/>
</dbReference>
<dbReference type="GO" id="GO:0140359">
    <property type="term" value="F:ABC-type transporter activity"/>
    <property type="evidence" value="ECO:0007669"/>
    <property type="project" value="InterPro"/>
</dbReference>
<dbReference type="Gene3D" id="2.40.30.10">
    <property type="entry name" value="Translation factors"/>
    <property type="match status" value="1"/>
</dbReference>
<dbReference type="NCBIfam" id="TIGR00231">
    <property type="entry name" value="small_GTP"/>
    <property type="match status" value="1"/>
</dbReference>
<dbReference type="Gene3D" id="3.40.50.300">
    <property type="entry name" value="P-loop containing nucleotide triphosphate hydrolases"/>
    <property type="match status" value="2"/>
</dbReference>
<dbReference type="InterPro" id="IPR009000">
    <property type="entry name" value="Transl_B-barrel_sf"/>
</dbReference>
<dbReference type="GO" id="GO:0016887">
    <property type="term" value="F:ATP hydrolysis activity"/>
    <property type="evidence" value="ECO:0007669"/>
    <property type="project" value="InterPro"/>
</dbReference>
<dbReference type="GO" id="GO:0016020">
    <property type="term" value="C:membrane"/>
    <property type="evidence" value="ECO:0007669"/>
    <property type="project" value="UniProtKB-SubCell"/>
</dbReference>
<dbReference type="CDD" id="cd03213">
    <property type="entry name" value="ABCG_EPDR"/>
    <property type="match status" value="1"/>
</dbReference>
<reference evidence="18" key="1">
    <citation type="submission" date="2021-02" db="EMBL/GenBank/DDBJ databases">
        <authorList>
            <person name="Nowell W R."/>
        </authorList>
    </citation>
    <scope>NUCLEOTIDE SEQUENCE</scope>
</reference>
<dbReference type="InterPro" id="IPR020568">
    <property type="entry name" value="Ribosomal_Su5_D2-typ_SF"/>
</dbReference>
<dbReference type="Pfam" id="PF00679">
    <property type="entry name" value="EFG_C"/>
    <property type="match status" value="1"/>
</dbReference>
<feature type="region of interest" description="Disordered" evidence="13">
    <location>
        <begin position="17"/>
        <end position="38"/>
    </location>
</feature>
<dbReference type="Pfam" id="PF00005">
    <property type="entry name" value="ABC_tran"/>
    <property type="match status" value="1"/>
</dbReference>
<dbReference type="EMBL" id="CAJNON010000932">
    <property type="protein sequence ID" value="CAF1405810.1"/>
    <property type="molecule type" value="Genomic_DNA"/>
</dbReference>
<dbReference type="Proteomes" id="UP000663881">
    <property type="component" value="Unassembled WGS sequence"/>
</dbReference>
<dbReference type="PANTHER" id="PTHR42908:SF10">
    <property type="entry name" value="EUKARYOTIC TRANSLATION ELONGATION FACTOR 2"/>
    <property type="match status" value="1"/>
</dbReference>
<dbReference type="Proteomes" id="UP000663891">
    <property type="component" value="Unassembled WGS sequence"/>
</dbReference>
<dbReference type="Pfam" id="PF19055">
    <property type="entry name" value="ABC2_membrane_7"/>
    <property type="match status" value="1"/>
</dbReference>
<dbReference type="FunFam" id="3.30.230.10:FF:000006">
    <property type="entry name" value="Translation elongation factor 2"/>
    <property type="match status" value="1"/>
</dbReference>
<dbReference type="GO" id="GO:0043022">
    <property type="term" value="F:ribosome binding"/>
    <property type="evidence" value="ECO:0007669"/>
    <property type="project" value="TreeGrafter"/>
</dbReference>
<evidence type="ECO:0000256" key="12">
    <source>
        <dbReference type="ARBA" id="ARBA00023136"/>
    </source>
</evidence>
<dbReference type="Gene3D" id="3.30.230.10">
    <property type="match status" value="1"/>
</dbReference>
<dbReference type="InterPro" id="IPR003439">
    <property type="entry name" value="ABC_transporter-like_ATP-bd"/>
</dbReference>
<feature type="compositionally biased region" description="Polar residues" evidence="13">
    <location>
        <begin position="29"/>
        <end position="38"/>
    </location>
</feature>
<organism evidence="18 19">
    <name type="scientific">Adineta steineri</name>
    <dbReference type="NCBI Taxonomy" id="433720"/>
    <lineage>
        <taxon>Eukaryota</taxon>
        <taxon>Metazoa</taxon>
        <taxon>Spiralia</taxon>
        <taxon>Gnathifera</taxon>
        <taxon>Rotifera</taxon>
        <taxon>Eurotatoria</taxon>
        <taxon>Bdelloidea</taxon>
        <taxon>Adinetida</taxon>
        <taxon>Adinetidae</taxon>
        <taxon>Adineta</taxon>
    </lineage>
</organism>
<evidence type="ECO:0000256" key="3">
    <source>
        <dbReference type="ARBA" id="ARBA00022448"/>
    </source>
</evidence>
<dbReference type="GO" id="GO:1990904">
    <property type="term" value="C:ribonucleoprotein complex"/>
    <property type="evidence" value="ECO:0007669"/>
    <property type="project" value="TreeGrafter"/>
</dbReference>
<evidence type="ECO:0000313" key="19">
    <source>
        <dbReference type="Proteomes" id="UP000663881"/>
    </source>
</evidence>
<evidence type="ECO:0000256" key="6">
    <source>
        <dbReference type="ARBA" id="ARBA00022741"/>
    </source>
</evidence>
<keyword evidence="7" id="KW-0251">Elongation factor</keyword>
<evidence type="ECO:0000256" key="9">
    <source>
        <dbReference type="ARBA" id="ARBA00022917"/>
    </source>
</evidence>
<accession>A0A819PB75</accession>
<evidence type="ECO:0000259" key="16">
    <source>
        <dbReference type="PROSITE" id="PS51722"/>
    </source>
</evidence>
<evidence type="ECO:0000256" key="11">
    <source>
        <dbReference type="ARBA" id="ARBA00023134"/>
    </source>
</evidence>
<dbReference type="InterPro" id="IPR004161">
    <property type="entry name" value="EFTu-like_2"/>
</dbReference>
<feature type="transmembrane region" description="Helical" evidence="14">
    <location>
        <begin position="523"/>
        <end position="546"/>
    </location>
</feature>
<keyword evidence="5 14" id="KW-0812">Transmembrane</keyword>
<gene>
    <name evidence="18" type="ORF">OKA104_LOCUS30180</name>
    <name evidence="17" type="ORF">VCS650_LOCUS36784</name>
</gene>
<comment type="subcellular location">
    <subcellularLocation>
        <location evidence="2">Cytoplasm</location>
    </subcellularLocation>
    <subcellularLocation>
        <location evidence="1">Membrane</location>
        <topology evidence="1">Multi-pass membrane protein</topology>
    </subcellularLocation>
</comment>
<sequence length="1475" mass="166465">MENNGYMSSTKNFTAVTIRTSDHTRKNDNQSSHGLTRTESFERQLSTLDPLSDRVSTILVWKNLTVLTREDKAKEYLQRLKFWKKFIPKRQCLLNNVSGAITGGLWAVMGPSGSGKSTLLNTLACRLDINTIVHGEMSLNGAPYNNAELKRMAGYVMQDDLLNGHLTVYETLMYTAELRLPRTFTKEERNKRVKDVLADMGIEHAKDVIIGTTFQKGISGGERKRLCVGMQLLSRPQLLFLDEPTSGLDSVTALDLLKTFHLLAHGRSTEKAVTIVCSIHQPQSKIFHLFDSLILLKAGNILFQGPRKRVMDVFNKAGYPCPLYTNPADHLLDVITPSKTIDDQTNSLEEQAAVDASILAAQKPLQIDLKMGADKRFDQMANLPKHPIWIKQVYILFQRNTQEQIRSSQILITSILQTIIMAILIGGVFFQIGTTQSSTIRRSPVLFFCAINQGVFGALMVINSFPSERELSLRERAAGTYYASAYFMAKILVDTFVQIPVPVIFSCIVYFMVGFQLVASKFFIFTLLITLCSFTATSLALMISALCKTTDMSVTVLPMALEVTRLFGGFFLAPAYLPKYLVWIDALAYIKYVYVGLSLNELQGLKLSCTVNETASGNCVPDGETTIRNLGLDYISIGGCIKNSSIMVSYNVDEIRALMNKKNNIRNISVIGSVNHGKSTLTDLLCTDIRKDEHKRNTTIKSTIISFCYELPTKDLEFIEQEHESETSQFLINLIDSPGHVEFSSEVTAALRVTDGALVVVDCISGVSIQTELVLRQAINERIKPILFINKIDHALLELQFQQEDLFQTFQRNIENINSIIATYSDDSSPVGDLQVNPAKGTVGFGSSLHGWAFTLKEFAEMYALKFNIEIDKLMNYLWGDNFFSASENKWSKSIDEGYTRGFCQFILDPIYKLFRAIMNYNKDEYTQLLEKLNIKLRDNDHDKLEEESGERLLKYIMKQWLPADNVLLTMIVLHLPSPIVAQKYRAELLYASKDDEVFSSIQQCNPTGPLMMYISNMIPTLDKGRFYAFGRVFSGVVQTGQTVRIMGPDYVLGKKEDLFINNIERTVLMMGHNIEPIEDVPCGNICGLVGIDKYLIKTGAITTYENAHNLRAMKFNVSPIVRVNVEPINPIDLPKLVDGLKYLQKSDSIVQCGCEDSGECFMAGTGELHLKISLKNLEENYACIPMKISDPSVSYRETVSEESDIMCLSKSPNRHTRFYMKAQPMPSGLCGDIDKDKVTYDQEFKARARYLTETYNYDVADARRIWCFGPEGTGPNLLIDCTRGVQYLNEKKEYSILGFQWATKEGILAEEQVRGVRFDIHDVTGTTDAIHRDGGQIIPTIRRAMYASMLTAKPRLFEPMYLCEIQCSEINVGKVYDVLNRRRGRIFEEHRVPGTPILIVKGYLPVNESFDLTADIHSNTDGQAFSQCIFDHWQIINQDLFDETTQIRQIINNIRKRKGLEEGIPLLDKYLDKL</sequence>
<dbReference type="PRINTS" id="PR00315">
    <property type="entry name" value="ELONGATNFCT"/>
</dbReference>
<dbReference type="InterPro" id="IPR043926">
    <property type="entry name" value="ABCG_dom"/>
</dbReference>
<evidence type="ECO:0000256" key="8">
    <source>
        <dbReference type="ARBA" id="ARBA00022840"/>
    </source>
</evidence>
<dbReference type="SUPFAM" id="SSF52540">
    <property type="entry name" value="P-loop containing nucleoside triphosphate hydrolases"/>
    <property type="match status" value="2"/>
</dbReference>
<keyword evidence="10 14" id="KW-1133">Transmembrane helix</keyword>
<dbReference type="FunFam" id="3.30.70.240:FF:000003">
    <property type="entry name" value="Translation elongation factor 2"/>
    <property type="match status" value="1"/>
</dbReference>
<dbReference type="PANTHER" id="PTHR42908">
    <property type="entry name" value="TRANSLATION ELONGATION FACTOR-RELATED"/>
    <property type="match status" value="1"/>
</dbReference>
<dbReference type="Pfam" id="PF01061">
    <property type="entry name" value="ABC2_membrane"/>
    <property type="match status" value="1"/>
</dbReference>
<dbReference type="GO" id="GO:0003924">
    <property type="term" value="F:GTPase activity"/>
    <property type="evidence" value="ECO:0007669"/>
    <property type="project" value="InterPro"/>
</dbReference>
<evidence type="ECO:0000256" key="5">
    <source>
        <dbReference type="ARBA" id="ARBA00022692"/>
    </source>
</evidence>
<dbReference type="InterPro" id="IPR027417">
    <property type="entry name" value="P-loop_NTPase"/>
</dbReference>
<dbReference type="GO" id="GO:0005829">
    <property type="term" value="C:cytosol"/>
    <property type="evidence" value="ECO:0007669"/>
    <property type="project" value="TreeGrafter"/>
</dbReference>
<feature type="domain" description="Tr-type G" evidence="16">
    <location>
        <begin position="663"/>
        <end position="873"/>
    </location>
</feature>
<dbReference type="GO" id="GO:0003746">
    <property type="term" value="F:translation elongation factor activity"/>
    <property type="evidence" value="ECO:0007669"/>
    <property type="project" value="UniProtKB-KW"/>
</dbReference>
<feature type="domain" description="ABC transporter" evidence="15">
    <location>
        <begin position="77"/>
        <end position="323"/>
    </location>
</feature>
<evidence type="ECO:0000259" key="15">
    <source>
        <dbReference type="PROSITE" id="PS50893"/>
    </source>
</evidence>
<dbReference type="InterPro" id="IPR000640">
    <property type="entry name" value="EFG_V-like"/>
</dbReference>
<evidence type="ECO:0000256" key="13">
    <source>
        <dbReference type="SAM" id="MobiDB-lite"/>
    </source>
</evidence>
<dbReference type="InterPro" id="IPR035647">
    <property type="entry name" value="EFG_III/V"/>
</dbReference>